<keyword evidence="6" id="KW-0677">Repeat</keyword>
<evidence type="ECO:0000256" key="12">
    <source>
        <dbReference type="HAMAP-Rule" id="MF_01916"/>
    </source>
</evidence>
<keyword evidence="2 12" id="KW-1003">Cell membrane</keyword>
<dbReference type="PROSITE" id="PS50035">
    <property type="entry name" value="PLD"/>
    <property type="match status" value="2"/>
</dbReference>
<dbReference type="GO" id="GO:0032049">
    <property type="term" value="P:cardiolipin biosynthetic process"/>
    <property type="evidence" value="ECO:0007669"/>
    <property type="project" value="UniProtKB-UniRule"/>
</dbReference>
<evidence type="ECO:0000259" key="14">
    <source>
        <dbReference type="PROSITE" id="PS50035"/>
    </source>
</evidence>
<evidence type="ECO:0000256" key="9">
    <source>
        <dbReference type="ARBA" id="ARBA00023136"/>
    </source>
</evidence>
<feature type="transmembrane region" description="Helical" evidence="12">
    <location>
        <begin position="33"/>
        <end position="54"/>
    </location>
</feature>
<evidence type="ECO:0000256" key="1">
    <source>
        <dbReference type="ARBA" id="ARBA00004651"/>
    </source>
</evidence>
<evidence type="ECO:0000256" key="5">
    <source>
        <dbReference type="ARBA" id="ARBA00022692"/>
    </source>
</evidence>
<dbReference type="Pfam" id="PF13396">
    <property type="entry name" value="PLDc_N"/>
    <property type="match status" value="1"/>
</dbReference>
<feature type="active site" evidence="12">
    <location>
        <position position="216"/>
    </location>
</feature>
<dbReference type="AlphaFoldDB" id="A0A3S0P828"/>
<dbReference type="InterPro" id="IPR025202">
    <property type="entry name" value="PLD-like_dom"/>
</dbReference>
<keyword evidence="10 12" id="KW-0594">Phospholipid biosynthesis</keyword>
<evidence type="ECO:0000256" key="6">
    <source>
        <dbReference type="ARBA" id="ARBA00022737"/>
    </source>
</evidence>
<dbReference type="RefSeq" id="WP_126678354.1">
    <property type="nucleotide sequence ID" value="NZ_RYYU01000001.1"/>
</dbReference>
<keyword evidence="7 12" id="KW-1133">Transmembrane helix</keyword>
<dbReference type="InterPro" id="IPR027379">
    <property type="entry name" value="CLS_N"/>
</dbReference>
<dbReference type="InterPro" id="IPR022924">
    <property type="entry name" value="Cardiolipin_synthase"/>
</dbReference>
<dbReference type="InterPro" id="IPR001736">
    <property type="entry name" value="PLipase_D/transphosphatidylase"/>
</dbReference>
<keyword evidence="11 12" id="KW-1208">Phospholipid metabolism</keyword>
<dbReference type="EMBL" id="RYYU01000001">
    <property type="protein sequence ID" value="RUL59184.1"/>
    <property type="molecule type" value="Genomic_DNA"/>
</dbReference>
<feature type="domain" description="PLD phosphodiesterase" evidence="14">
    <location>
        <begin position="209"/>
        <end position="236"/>
    </location>
</feature>
<dbReference type="SMART" id="SM00155">
    <property type="entry name" value="PLDc"/>
    <property type="match status" value="2"/>
</dbReference>
<evidence type="ECO:0000256" key="2">
    <source>
        <dbReference type="ARBA" id="ARBA00022475"/>
    </source>
</evidence>
<evidence type="ECO:0000256" key="11">
    <source>
        <dbReference type="ARBA" id="ARBA00023264"/>
    </source>
</evidence>
<comment type="similarity">
    <text evidence="12">Belongs to the phospholipase D family. Cardiolipin synthase subfamily.</text>
</comment>
<feature type="active site" evidence="12">
    <location>
        <position position="393"/>
    </location>
</feature>
<evidence type="ECO:0000313" key="15">
    <source>
        <dbReference type="EMBL" id="RUL59184.1"/>
    </source>
</evidence>
<sequence>MINLSIIFLIYIVVFVIPAIFTVLLDNRQPAKAVSWILVLVFLPVIGFLLYFFFGQNIRKERLINQKNLDQLTKRTMVEFVAQRDLYLPEKYSPLINQFIESNWSLPFKDNDVEILTHGSDFFLSLLSNIGQARHHVHIETYIIEDDAIGNLVADALIDCVNRGVEVRLIYDDVGSWRVSGKFFRRMTDAGVKVYPFLPVYFPLLTSKINYRNHRKIIIIDGETAFVGGMNIAVRYAKKWRDTHLLVRGGIVNAIQRAFLIDWYFVSRTLITGLRYYPEPKTKISNNCIAQLVTGSPVTPDHDIMQGYVRIIIEARDYVYMETPYFLPTETIMFALRTAANAGVDVLLIVPLKSDAKVVEWASRSYVLQAIDAGVKVFAYEKEFNHSKILVSDDALCTCGSTNIDFRSFENNFEANVFFYDTEVAKRMKQVFLDDLNHCIPTSELKYTHRPSYIQRLWESVVRLLSPLL</sequence>
<dbReference type="EC" id="2.7.8.-" evidence="12 13"/>
<feature type="active site" evidence="12">
    <location>
        <position position="388"/>
    </location>
</feature>
<organism evidence="15 16">
    <name type="scientific">Prevotella koreensis</name>
    <dbReference type="NCBI Taxonomy" id="2490854"/>
    <lineage>
        <taxon>Bacteria</taxon>
        <taxon>Pseudomonadati</taxon>
        <taxon>Bacteroidota</taxon>
        <taxon>Bacteroidia</taxon>
        <taxon>Bacteroidales</taxon>
        <taxon>Prevotellaceae</taxon>
        <taxon>Prevotella</taxon>
    </lineage>
</organism>
<feature type="transmembrane region" description="Helical" evidence="12">
    <location>
        <begin position="6"/>
        <end position="26"/>
    </location>
</feature>
<name>A0A3S0P828_9BACT</name>
<proteinExistence type="inferred from homology"/>
<dbReference type="PANTHER" id="PTHR21248:SF22">
    <property type="entry name" value="PHOSPHOLIPASE D"/>
    <property type="match status" value="1"/>
</dbReference>
<keyword evidence="5 12" id="KW-0812">Transmembrane</keyword>
<dbReference type="Pfam" id="PF13091">
    <property type="entry name" value="PLDc_2"/>
    <property type="match status" value="2"/>
</dbReference>
<dbReference type="GO" id="GO:0005886">
    <property type="term" value="C:plasma membrane"/>
    <property type="evidence" value="ECO:0007669"/>
    <property type="project" value="UniProtKB-SubCell"/>
</dbReference>
<keyword evidence="16" id="KW-1185">Reference proteome</keyword>
<comment type="function">
    <text evidence="12">Catalyzes the reversible phosphatidyl group transfer from one phosphatidylglycerol molecule to another to form cardiolipin (CL) (diphosphatidylglycerol) and glycerol.</text>
</comment>
<feature type="domain" description="PLD phosphodiesterase" evidence="14">
    <location>
        <begin position="381"/>
        <end position="408"/>
    </location>
</feature>
<feature type="active site" evidence="12">
    <location>
        <position position="214"/>
    </location>
</feature>
<accession>A0A3S0P828</accession>
<dbReference type="SUPFAM" id="SSF56024">
    <property type="entry name" value="Phospholipase D/nuclease"/>
    <property type="match status" value="2"/>
</dbReference>
<keyword evidence="8 12" id="KW-0443">Lipid metabolism</keyword>
<comment type="catalytic activity">
    <reaction evidence="12">
        <text>2 a 1,2-diacyl-sn-glycero-3-phospho-(1'-sn-glycerol) = a cardiolipin + glycerol</text>
        <dbReference type="Rhea" id="RHEA:31451"/>
        <dbReference type="ChEBI" id="CHEBI:17754"/>
        <dbReference type="ChEBI" id="CHEBI:62237"/>
        <dbReference type="ChEBI" id="CHEBI:64716"/>
    </reaction>
</comment>
<feature type="active site" evidence="12">
    <location>
        <position position="221"/>
    </location>
</feature>
<dbReference type="CDD" id="cd09112">
    <property type="entry name" value="PLDc_CLS_2"/>
    <property type="match status" value="1"/>
</dbReference>
<dbReference type="CDD" id="cd09110">
    <property type="entry name" value="PLDc_CLS_1"/>
    <property type="match status" value="1"/>
</dbReference>
<protein>
    <recommendedName>
        <fullName evidence="12 13">Cardiolipin synthase</fullName>
        <shortName evidence="12">CL synthase</shortName>
        <ecNumber evidence="12 13">2.7.8.-</ecNumber>
    </recommendedName>
</protein>
<reference evidence="15 16" key="1">
    <citation type="submission" date="2018-12" db="EMBL/GenBank/DDBJ databases">
        <title>Genome sequencing of Prevotella sp. KCOM 3155 (= JS262).</title>
        <authorList>
            <person name="Kook J.-K."/>
            <person name="Park S.-N."/>
            <person name="Lim Y.K."/>
        </authorList>
    </citation>
    <scope>NUCLEOTIDE SEQUENCE [LARGE SCALE GENOMIC DNA]</scope>
    <source>
        <strain evidence="15 16">KCOM 3155</strain>
    </source>
</reference>
<dbReference type="GO" id="GO:0008808">
    <property type="term" value="F:cardiolipin synthase activity"/>
    <property type="evidence" value="ECO:0007669"/>
    <property type="project" value="UniProtKB-UniRule"/>
</dbReference>
<keyword evidence="3 12" id="KW-0444">Lipid biosynthesis</keyword>
<keyword evidence="4 12" id="KW-0808">Transferase</keyword>
<dbReference type="PANTHER" id="PTHR21248">
    <property type="entry name" value="CARDIOLIPIN SYNTHASE"/>
    <property type="match status" value="1"/>
</dbReference>
<evidence type="ECO:0000256" key="7">
    <source>
        <dbReference type="ARBA" id="ARBA00022989"/>
    </source>
</evidence>
<dbReference type="Proteomes" id="UP000278983">
    <property type="component" value="Unassembled WGS sequence"/>
</dbReference>
<evidence type="ECO:0000313" key="16">
    <source>
        <dbReference type="Proteomes" id="UP000278983"/>
    </source>
</evidence>
<evidence type="ECO:0000256" key="3">
    <source>
        <dbReference type="ARBA" id="ARBA00022516"/>
    </source>
</evidence>
<dbReference type="InterPro" id="IPR030874">
    <property type="entry name" value="Cardiolipin_synth_Firmi"/>
</dbReference>
<comment type="subcellular location">
    <subcellularLocation>
        <location evidence="1 12">Cell membrane</location>
        <topology evidence="1 12">Multi-pass membrane protein</topology>
    </subcellularLocation>
</comment>
<gene>
    <name evidence="15" type="primary">cls</name>
    <name evidence="15" type="ORF">EHV08_05010</name>
</gene>
<evidence type="ECO:0000256" key="10">
    <source>
        <dbReference type="ARBA" id="ARBA00023209"/>
    </source>
</evidence>
<dbReference type="HAMAP" id="MF_01916">
    <property type="entry name" value="Cardiolipin_synth_Cls"/>
    <property type="match status" value="1"/>
</dbReference>
<dbReference type="Gene3D" id="3.30.870.10">
    <property type="entry name" value="Endonuclease Chain A"/>
    <property type="match status" value="2"/>
</dbReference>
<feature type="active site" evidence="12">
    <location>
        <position position="386"/>
    </location>
</feature>
<keyword evidence="9 12" id="KW-0472">Membrane</keyword>
<dbReference type="NCBIfam" id="TIGR04265">
    <property type="entry name" value="bac_cardiolipin"/>
    <property type="match status" value="1"/>
</dbReference>
<dbReference type="OrthoDB" id="9762009at2"/>
<evidence type="ECO:0000256" key="8">
    <source>
        <dbReference type="ARBA" id="ARBA00023098"/>
    </source>
</evidence>
<comment type="caution">
    <text evidence="15">The sequence shown here is derived from an EMBL/GenBank/DDBJ whole genome shotgun (WGS) entry which is preliminary data.</text>
</comment>
<evidence type="ECO:0000256" key="13">
    <source>
        <dbReference type="NCBIfam" id="TIGR04265"/>
    </source>
</evidence>
<evidence type="ECO:0000256" key="4">
    <source>
        <dbReference type="ARBA" id="ARBA00022679"/>
    </source>
</evidence>